<dbReference type="STRING" id="331113.SNE_A04660"/>
<proteinExistence type="predicted"/>
<reference evidence="2 3" key="2">
    <citation type="journal article" date="2011" name="Mol. Biol. Evol.">
        <title>Unity in variety--the pan-genome of the Chlamydiae.</title>
        <authorList>
            <person name="Collingro A."/>
            <person name="Tischler P."/>
            <person name="Weinmaier T."/>
            <person name="Penz T."/>
            <person name="Heinz E."/>
            <person name="Brunham R.C."/>
            <person name="Read T.D."/>
            <person name="Bavoil P.M."/>
            <person name="Sachse K."/>
            <person name="Kahane S."/>
            <person name="Friedman M.G."/>
            <person name="Rattei T."/>
            <person name="Myers G.S."/>
            <person name="Horn M."/>
        </authorList>
    </citation>
    <scope>NUCLEOTIDE SEQUENCE [LARGE SCALE GENOMIC DNA]</scope>
    <source>
        <strain evidence="3">ATCC VR-1471 / Z</strain>
    </source>
</reference>
<dbReference type="Proteomes" id="UP000000496">
    <property type="component" value="Chromosome gsn.131"/>
</dbReference>
<gene>
    <name evidence="2" type="ordered locus">SNE_A04660</name>
</gene>
<dbReference type="EMBL" id="FR872582">
    <property type="protein sequence ID" value="CCB88343.1"/>
    <property type="molecule type" value="Genomic_DNA"/>
</dbReference>
<keyword evidence="3" id="KW-1185">Reference proteome</keyword>
<accession>F8L6K0</accession>
<dbReference type="eggNOG" id="ENOG5032FHQ">
    <property type="taxonomic scope" value="Bacteria"/>
</dbReference>
<dbReference type="HOGENOM" id="CLU_108038_0_0_0"/>
<dbReference type="Gene3D" id="2.60.40.1190">
    <property type="match status" value="1"/>
</dbReference>
<dbReference type="CDD" id="cd00241">
    <property type="entry name" value="DOMON_like"/>
    <property type="match status" value="1"/>
</dbReference>
<sequence>MLNELSPIPPPCFFHVSAHVRKKVGKLTYLPDMSGFLNEQSFGRVAVIWSPGGLTLHVQVKKPLEESLYPRYRDSDSLEVFIDTRNLKNAQSVHRFCHHFVFLPEEVDGVQAQEVTRFRLDETHELAAPELFVVQVGMGKRDYEMEINIPKEALHGYDPSEFKRLGFSYQLNRSNGAPQHFNLSSRFFSLEKHPGLWATLILT</sequence>
<evidence type="ECO:0000313" key="3">
    <source>
        <dbReference type="Proteomes" id="UP000000496"/>
    </source>
</evidence>
<organism evidence="2 3">
    <name type="scientific">Simkania negevensis (strain ATCC VR-1471 / DSM 27360 / Z)</name>
    <dbReference type="NCBI Taxonomy" id="331113"/>
    <lineage>
        <taxon>Bacteria</taxon>
        <taxon>Pseudomonadati</taxon>
        <taxon>Chlamydiota</taxon>
        <taxon>Chlamydiia</taxon>
        <taxon>Parachlamydiales</taxon>
        <taxon>Simkaniaceae</taxon>
        <taxon>Simkania</taxon>
    </lineage>
</organism>
<dbReference type="GO" id="GO:0030246">
    <property type="term" value="F:carbohydrate binding"/>
    <property type="evidence" value="ECO:0007669"/>
    <property type="project" value="InterPro"/>
</dbReference>
<dbReference type="GO" id="GO:0004553">
    <property type="term" value="F:hydrolase activity, hydrolyzing O-glycosyl compounds"/>
    <property type="evidence" value="ECO:0007669"/>
    <property type="project" value="InterPro"/>
</dbReference>
<protein>
    <recommendedName>
        <fullName evidence="1">Carbohydrate-binding domain-containing protein</fullName>
    </recommendedName>
</protein>
<dbReference type="InterPro" id="IPR010502">
    <property type="entry name" value="Carb-bd_dom_fam9"/>
</dbReference>
<dbReference type="OrthoDB" id="20793at2"/>
<dbReference type="SUPFAM" id="SSF49344">
    <property type="entry name" value="CBD9-like"/>
    <property type="match status" value="1"/>
</dbReference>
<name>F8L6K0_SIMNZ</name>
<dbReference type="GO" id="GO:0016052">
    <property type="term" value="P:carbohydrate catabolic process"/>
    <property type="evidence" value="ECO:0007669"/>
    <property type="project" value="InterPro"/>
</dbReference>
<dbReference type="Pfam" id="PF06452">
    <property type="entry name" value="CBM9_1"/>
    <property type="match status" value="1"/>
</dbReference>
<evidence type="ECO:0000313" key="2">
    <source>
        <dbReference type="EMBL" id="CCB88343.1"/>
    </source>
</evidence>
<reference key="1">
    <citation type="journal article" date="2011" name="Mol. Biol. Evol.">
        <title>Unity in variety -- the pan-genome of the Chlamydiae.</title>
        <authorList>
            <person name="Collingro A."/>
            <person name="Tischler P."/>
            <person name="Weinmaier T."/>
            <person name="Penz T."/>
            <person name="Heinz E."/>
            <person name="Brunham R.C."/>
            <person name="Read T.D."/>
            <person name="Bavoil P.M."/>
            <person name="Sachse K."/>
            <person name="Kahane S."/>
            <person name="Friedman M.G."/>
            <person name="Rattei T."/>
            <person name="Myers G.S.A."/>
            <person name="Horn M."/>
        </authorList>
    </citation>
    <scope>NUCLEOTIDE SEQUENCE</scope>
    <source>
        <strain>Z</strain>
    </source>
</reference>
<dbReference type="AlphaFoldDB" id="F8L6K0"/>
<feature type="domain" description="Carbohydrate-binding" evidence="1">
    <location>
        <begin position="39"/>
        <end position="175"/>
    </location>
</feature>
<dbReference type="KEGG" id="sng:SNE_A04660"/>
<evidence type="ECO:0000259" key="1">
    <source>
        <dbReference type="Pfam" id="PF06452"/>
    </source>
</evidence>
<dbReference type="RefSeq" id="WP_013942810.1">
    <property type="nucleotide sequence ID" value="NC_015713.1"/>
</dbReference>